<feature type="compositionally biased region" description="Low complexity" evidence="1">
    <location>
        <begin position="84"/>
        <end position="100"/>
    </location>
</feature>
<feature type="region of interest" description="Disordered" evidence="1">
    <location>
        <begin position="1"/>
        <end position="43"/>
    </location>
</feature>
<protein>
    <submittedName>
        <fullName evidence="3">Uncharacterized protein</fullName>
    </submittedName>
</protein>
<evidence type="ECO:0000256" key="1">
    <source>
        <dbReference type="SAM" id="MobiDB-lite"/>
    </source>
</evidence>
<proteinExistence type="predicted"/>
<dbReference type="Proteomes" id="UP001365542">
    <property type="component" value="Unassembled WGS sequence"/>
</dbReference>
<gene>
    <name evidence="3" type="ORF">TWF694_005262</name>
</gene>
<reference evidence="3 4" key="1">
    <citation type="submission" date="2019-10" db="EMBL/GenBank/DDBJ databases">
        <authorList>
            <person name="Palmer J.M."/>
        </authorList>
    </citation>
    <scope>NUCLEOTIDE SEQUENCE [LARGE SCALE GENOMIC DNA]</scope>
    <source>
        <strain evidence="3 4">TWF694</strain>
    </source>
</reference>
<sequence length="115" mass="12395">MSQVSSQATSQPTKPTMDLHKVQSLDLEKSRTSSDSDESTIRIPFSEKRTSRKLFFTLLILANFLIFALVIGLSVGLALRYHNSSKPGSSSSSSSDVGSDQTPTHNVGGGPDRHS</sequence>
<organism evidence="3 4">
    <name type="scientific">Orbilia ellipsospora</name>
    <dbReference type="NCBI Taxonomy" id="2528407"/>
    <lineage>
        <taxon>Eukaryota</taxon>
        <taxon>Fungi</taxon>
        <taxon>Dikarya</taxon>
        <taxon>Ascomycota</taxon>
        <taxon>Pezizomycotina</taxon>
        <taxon>Orbiliomycetes</taxon>
        <taxon>Orbiliales</taxon>
        <taxon>Orbiliaceae</taxon>
        <taxon>Orbilia</taxon>
    </lineage>
</organism>
<keyword evidence="2" id="KW-0472">Membrane</keyword>
<comment type="caution">
    <text evidence="3">The sequence shown here is derived from an EMBL/GenBank/DDBJ whole genome shotgun (WGS) entry which is preliminary data.</text>
</comment>
<evidence type="ECO:0000313" key="3">
    <source>
        <dbReference type="EMBL" id="KAK6525114.1"/>
    </source>
</evidence>
<feature type="compositionally biased region" description="Basic and acidic residues" evidence="1">
    <location>
        <begin position="17"/>
        <end position="34"/>
    </location>
</feature>
<dbReference type="AlphaFoldDB" id="A0AAV9WTN8"/>
<keyword evidence="4" id="KW-1185">Reference proteome</keyword>
<keyword evidence="2" id="KW-1133">Transmembrane helix</keyword>
<name>A0AAV9WTN8_9PEZI</name>
<dbReference type="EMBL" id="JAVHJO010000017">
    <property type="protein sequence ID" value="KAK6525114.1"/>
    <property type="molecule type" value="Genomic_DNA"/>
</dbReference>
<feature type="compositionally biased region" description="Polar residues" evidence="1">
    <location>
        <begin position="1"/>
        <end position="14"/>
    </location>
</feature>
<feature type="transmembrane region" description="Helical" evidence="2">
    <location>
        <begin position="54"/>
        <end position="79"/>
    </location>
</feature>
<accession>A0AAV9WTN8</accession>
<keyword evidence="2" id="KW-0812">Transmembrane</keyword>
<feature type="region of interest" description="Disordered" evidence="1">
    <location>
        <begin position="83"/>
        <end position="115"/>
    </location>
</feature>
<evidence type="ECO:0000256" key="2">
    <source>
        <dbReference type="SAM" id="Phobius"/>
    </source>
</evidence>
<evidence type="ECO:0000313" key="4">
    <source>
        <dbReference type="Proteomes" id="UP001365542"/>
    </source>
</evidence>